<keyword evidence="15" id="KW-0067">ATP-binding</keyword>
<proteinExistence type="inferred from homology"/>
<dbReference type="SMART" id="SM00647">
    <property type="entry name" value="IBR"/>
    <property type="match status" value="2"/>
</dbReference>
<evidence type="ECO:0000256" key="10">
    <source>
        <dbReference type="ARBA" id="ARBA00022771"/>
    </source>
</evidence>
<keyword evidence="9" id="KW-0547">Nucleotide-binding</keyword>
<dbReference type="InterPro" id="IPR007502">
    <property type="entry name" value="Helicase-assoc_dom"/>
</dbReference>
<name>A0A822Z8X5_NELNU</name>
<keyword evidence="16" id="KW-0809">Transit peptide</keyword>
<dbReference type="GO" id="GO:0008270">
    <property type="term" value="F:zinc ion binding"/>
    <property type="evidence" value="ECO:0007669"/>
    <property type="project" value="UniProtKB-KW"/>
</dbReference>
<evidence type="ECO:0000256" key="3">
    <source>
        <dbReference type="ARBA" id="ARBA00012552"/>
    </source>
</evidence>
<dbReference type="InterPro" id="IPR013083">
    <property type="entry name" value="Znf_RING/FYVE/PHD"/>
</dbReference>
<dbReference type="Pfam" id="PF00271">
    <property type="entry name" value="Helicase_C"/>
    <property type="match status" value="1"/>
</dbReference>
<keyword evidence="13" id="KW-0347">Helicase</keyword>
<dbReference type="Pfam" id="PF01485">
    <property type="entry name" value="IBR"/>
    <property type="match status" value="2"/>
</dbReference>
<evidence type="ECO:0000259" key="20">
    <source>
        <dbReference type="PROSITE" id="PS51194"/>
    </source>
</evidence>
<dbReference type="PANTHER" id="PTHR18934">
    <property type="entry name" value="ATP-DEPENDENT RNA HELICASE"/>
    <property type="match status" value="1"/>
</dbReference>
<dbReference type="InterPro" id="IPR042035">
    <property type="entry name" value="DEAH_win-hel_dom"/>
</dbReference>
<dbReference type="GO" id="GO:0009507">
    <property type="term" value="C:chloroplast"/>
    <property type="evidence" value="ECO:0007669"/>
    <property type="project" value="UniProtKB-SubCell"/>
</dbReference>
<feature type="region of interest" description="Disordered" evidence="18">
    <location>
        <begin position="1"/>
        <end position="24"/>
    </location>
</feature>
<evidence type="ECO:0000256" key="9">
    <source>
        <dbReference type="ARBA" id="ARBA00022741"/>
    </source>
</evidence>
<dbReference type="PROSITE" id="PS00518">
    <property type="entry name" value="ZF_RING_1"/>
    <property type="match status" value="1"/>
</dbReference>
<evidence type="ECO:0000259" key="21">
    <source>
        <dbReference type="PROSITE" id="PS51873"/>
    </source>
</evidence>
<evidence type="ECO:0000256" key="16">
    <source>
        <dbReference type="ARBA" id="ARBA00022946"/>
    </source>
</evidence>
<feature type="domain" description="RING-type" evidence="21">
    <location>
        <begin position="1533"/>
        <end position="1741"/>
    </location>
</feature>
<dbReference type="CDD" id="cd20335">
    <property type="entry name" value="BRcat_RBR"/>
    <property type="match status" value="1"/>
</dbReference>
<organism evidence="22 23">
    <name type="scientific">Nelumbo nucifera</name>
    <name type="common">Sacred lotus</name>
    <dbReference type="NCBI Taxonomy" id="4432"/>
    <lineage>
        <taxon>Eukaryota</taxon>
        <taxon>Viridiplantae</taxon>
        <taxon>Streptophyta</taxon>
        <taxon>Embryophyta</taxon>
        <taxon>Tracheophyta</taxon>
        <taxon>Spermatophyta</taxon>
        <taxon>Magnoliopsida</taxon>
        <taxon>Proteales</taxon>
        <taxon>Nelumbonaceae</taxon>
        <taxon>Nelumbo</taxon>
    </lineage>
</organism>
<dbReference type="SUPFAM" id="SSF54928">
    <property type="entry name" value="RNA-binding domain, RBD"/>
    <property type="match status" value="1"/>
</dbReference>
<dbReference type="PANTHER" id="PTHR18934:SF81">
    <property type="entry name" value="ATP-DEPENDENT RNA HELICASE DEAH11, CHLOROPLASTIC-RELATED"/>
    <property type="match status" value="1"/>
</dbReference>
<dbReference type="InterPro" id="IPR056248">
    <property type="entry name" value="RBD_DEAH11/12"/>
</dbReference>
<dbReference type="SMART" id="SM00490">
    <property type="entry name" value="HELICc"/>
    <property type="match status" value="1"/>
</dbReference>
<keyword evidence="23" id="KW-1185">Reference proteome</keyword>
<dbReference type="PROSITE" id="PS51194">
    <property type="entry name" value="HELICASE_CTER"/>
    <property type="match status" value="1"/>
</dbReference>
<dbReference type="PROSITE" id="PS00690">
    <property type="entry name" value="DEAH_ATP_HELICASE"/>
    <property type="match status" value="1"/>
</dbReference>
<dbReference type="Pfam" id="PF24471">
    <property type="entry name" value="KH_DEAH11"/>
    <property type="match status" value="1"/>
</dbReference>
<dbReference type="FunFam" id="3.40.50.300:FF:002114">
    <property type="entry name" value="ATP-dependent RNA helicase DEAH12 chloroplastic"/>
    <property type="match status" value="1"/>
</dbReference>
<dbReference type="FunFam" id="1.10.10.2130:FF:000001">
    <property type="entry name" value="Pre-mRNA-splicing factor ATP-dependent RNA helicase"/>
    <property type="match status" value="1"/>
</dbReference>
<dbReference type="Gene3D" id="3.40.50.300">
    <property type="entry name" value="P-loop containing nucleotide triphosphate hydrolases"/>
    <property type="match status" value="2"/>
</dbReference>
<dbReference type="InterPro" id="IPR035979">
    <property type="entry name" value="RBD_domain_sf"/>
</dbReference>
<dbReference type="InterPro" id="IPR044066">
    <property type="entry name" value="TRIAD_supradom"/>
</dbReference>
<evidence type="ECO:0000256" key="11">
    <source>
        <dbReference type="ARBA" id="ARBA00022786"/>
    </source>
</evidence>
<dbReference type="GO" id="GO:0016740">
    <property type="term" value="F:transferase activity"/>
    <property type="evidence" value="ECO:0007669"/>
    <property type="project" value="UniProtKB-KW"/>
</dbReference>
<evidence type="ECO:0000256" key="17">
    <source>
        <dbReference type="ARBA" id="ARBA00047984"/>
    </source>
</evidence>
<dbReference type="Gene3D" id="1.20.120.1750">
    <property type="match status" value="1"/>
</dbReference>
<dbReference type="InterPro" id="IPR002464">
    <property type="entry name" value="DNA/RNA_helicase_DEAH_CS"/>
</dbReference>
<dbReference type="FunFam" id="1.20.120.1750:FF:000020">
    <property type="entry name" value="ATP-dependent RNA helicase DEAH12 chloroplastic"/>
    <property type="match status" value="1"/>
</dbReference>
<dbReference type="InterPro" id="IPR001650">
    <property type="entry name" value="Helicase_C-like"/>
</dbReference>
<dbReference type="Gene3D" id="1.10.10.2130">
    <property type="entry name" value="DEAH helicase family, winged-helix domain"/>
    <property type="match status" value="1"/>
</dbReference>
<dbReference type="PROSITE" id="PS51873">
    <property type="entry name" value="TRIAD"/>
    <property type="match status" value="1"/>
</dbReference>
<keyword evidence="11" id="KW-0833">Ubl conjugation pathway</keyword>
<dbReference type="GO" id="GO:0005524">
    <property type="term" value="F:ATP binding"/>
    <property type="evidence" value="ECO:0007669"/>
    <property type="project" value="UniProtKB-KW"/>
</dbReference>
<dbReference type="Gene3D" id="3.30.40.10">
    <property type="entry name" value="Zinc/RING finger domain, C3HC4 (zinc finger)"/>
    <property type="match status" value="1"/>
</dbReference>
<comment type="similarity">
    <text evidence="2">Belongs to the DEAD box helicase family. DEAH subfamily.</text>
</comment>
<dbReference type="InterPro" id="IPR014001">
    <property type="entry name" value="Helicase_ATP-bd"/>
</dbReference>
<dbReference type="EC" id="3.6.4.13" evidence="3"/>
<dbReference type="Pfam" id="PF07717">
    <property type="entry name" value="OB_NTP_bind"/>
    <property type="match status" value="1"/>
</dbReference>
<keyword evidence="14" id="KW-0862">Zinc</keyword>
<dbReference type="InterPro" id="IPR056247">
    <property type="entry name" value="KH_DEAH11/12_2nd"/>
</dbReference>
<protein>
    <recommendedName>
        <fullName evidence="3">RNA helicase</fullName>
        <ecNumber evidence="3">3.6.4.13</ecNumber>
    </recommendedName>
</protein>
<reference evidence="22 23" key="1">
    <citation type="journal article" date="2020" name="Mol. Biol. Evol.">
        <title>Distinct Expression and Methylation Patterns for Genes with Different Fates following a Single Whole-Genome Duplication in Flowering Plants.</title>
        <authorList>
            <person name="Shi T."/>
            <person name="Rahmani R.S."/>
            <person name="Gugger P.F."/>
            <person name="Wang M."/>
            <person name="Li H."/>
            <person name="Zhang Y."/>
            <person name="Li Z."/>
            <person name="Wang Q."/>
            <person name="Van de Peer Y."/>
            <person name="Marchal K."/>
            <person name="Chen J."/>
        </authorList>
    </citation>
    <scope>NUCLEOTIDE SEQUENCE [LARGE SCALE GENOMIC DNA]</scope>
    <source>
        <tissue evidence="22">Leaf</tissue>
    </source>
</reference>
<feature type="domain" description="Helicase C-terminal" evidence="20">
    <location>
        <begin position="482"/>
        <end position="648"/>
    </location>
</feature>
<dbReference type="Pfam" id="PF24638">
    <property type="entry name" value="KH_DEAH11_1st"/>
    <property type="match status" value="1"/>
</dbReference>
<keyword evidence="5" id="KW-0934">Plastid</keyword>
<dbReference type="CDD" id="cd22585">
    <property type="entry name" value="Rcat_RBR_DEAH12-like"/>
    <property type="match status" value="1"/>
</dbReference>
<evidence type="ECO:0000256" key="6">
    <source>
        <dbReference type="ARBA" id="ARBA00022679"/>
    </source>
</evidence>
<dbReference type="GO" id="GO:0003724">
    <property type="term" value="F:RNA helicase activity"/>
    <property type="evidence" value="ECO:0007669"/>
    <property type="project" value="UniProtKB-EC"/>
</dbReference>
<keyword evidence="7" id="KW-0479">Metal-binding</keyword>
<evidence type="ECO:0000256" key="5">
    <source>
        <dbReference type="ARBA" id="ARBA00022640"/>
    </source>
</evidence>
<dbReference type="InterPro" id="IPR027417">
    <property type="entry name" value="P-loop_NTPase"/>
</dbReference>
<dbReference type="SMART" id="SM00847">
    <property type="entry name" value="HA2"/>
    <property type="match status" value="1"/>
</dbReference>
<dbReference type="SMART" id="SM00487">
    <property type="entry name" value="DEXDc"/>
    <property type="match status" value="1"/>
</dbReference>
<dbReference type="FunFam" id="1.20.120.1080:FF:000033">
    <property type="entry name" value="RBR-type E3 ubiquitin transferase"/>
    <property type="match status" value="1"/>
</dbReference>
<dbReference type="InterPro" id="IPR013087">
    <property type="entry name" value="Znf_C2H2_type"/>
</dbReference>
<dbReference type="CDD" id="cd00105">
    <property type="entry name" value="KH-I"/>
    <property type="match status" value="1"/>
</dbReference>
<comment type="subcellular location">
    <subcellularLocation>
        <location evidence="1">Plastid</location>
        <location evidence="1">Chloroplast</location>
    </subcellularLocation>
</comment>
<dbReference type="PROSITE" id="PS51192">
    <property type="entry name" value="HELICASE_ATP_BIND_1"/>
    <property type="match status" value="1"/>
</dbReference>
<dbReference type="Pfam" id="PF24637">
    <property type="entry name" value="RRM_DEAH11"/>
    <property type="match status" value="1"/>
</dbReference>
<evidence type="ECO:0000313" key="22">
    <source>
        <dbReference type="EMBL" id="DAD41023.1"/>
    </source>
</evidence>
<evidence type="ECO:0000256" key="13">
    <source>
        <dbReference type="ARBA" id="ARBA00022806"/>
    </source>
</evidence>
<keyword evidence="6" id="KW-0808">Transferase</keyword>
<dbReference type="FunFam" id="3.40.50.300:FF:001279">
    <property type="entry name" value="ATP-dependent RNA helicase DEAH12 chloroplastic"/>
    <property type="match status" value="1"/>
</dbReference>
<dbReference type="CDD" id="cd00590">
    <property type="entry name" value="RRM_SF"/>
    <property type="match status" value="1"/>
</dbReference>
<keyword evidence="12" id="KW-0378">Hydrolase</keyword>
<comment type="caution">
    <text evidence="22">The sequence shown here is derived from an EMBL/GenBank/DDBJ whole genome shotgun (WGS) entry which is preliminary data.</text>
</comment>
<evidence type="ECO:0000313" key="23">
    <source>
        <dbReference type="Proteomes" id="UP000607653"/>
    </source>
</evidence>
<dbReference type="InterPro" id="IPR056246">
    <property type="entry name" value="KH_DEAH11/12_1st"/>
</dbReference>
<dbReference type="SUPFAM" id="SSF57850">
    <property type="entry name" value="RING/U-box"/>
    <property type="match status" value="3"/>
</dbReference>
<dbReference type="InterPro" id="IPR056244">
    <property type="entry name" value="RRM_DEAH11/12"/>
</dbReference>
<dbReference type="EMBL" id="DUZY01000005">
    <property type="protein sequence ID" value="DAD41023.1"/>
    <property type="molecule type" value="Genomic_DNA"/>
</dbReference>
<dbReference type="InterPro" id="IPR017907">
    <property type="entry name" value="Znf_RING_CS"/>
</dbReference>
<evidence type="ECO:0000256" key="4">
    <source>
        <dbReference type="ARBA" id="ARBA00022528"/>
    </source>
</evidence>
<evidence type="ECO:0000256" key="2">
    <source>
        <dbReference type="ARBA" id="ARBA00008792"/>
    </source>
</evidence>
<dbReference type="CDD" id="cd18791">
    <property type="entry name" value="SF2_C_RHA"/>
    <property type="match status" value="1"/>
</dbReference>
<dbReference type="Pfam" id="PF24475">
    <property type="entry name" value="RBD_DEAH11"/>
    <property type="match status" value="1"/>
</dbReference>
<evidence type="ECO:0000256" key="7">
    <source>
        <dbReference type="ARBA" id="ARBA00022723"/>
    </source>
</evidence>
<comment type="catalytic activity">
    <reaction evidence="17">
        <text>ATP + H2O = ADP + phosphate + H(+)</text>
        <dbReference type="Rhea" id="RHEA:13065"/>
        <dbReference type="ChEBI" id="CHEBI:15377"/>
        <dbReference type="ChEBI" id="CHEBI:15378"/>
        <dbReference type="ChEBI" id="CHEBI:30616"/>
        <dbReference type="ChEBI" id="CHEBI:43474"/>
        <dbReference type="ChEBI" id="CHEBI:456216"/>
        <dbReference type="EC" id="3.6.4.13"/>
    </reaction>
</comment>
<feature type="domain" description="Helicase ATP-binding" evidence="19">
    <location>
        <begin position="283"/>
        <end position="447"/>
    </location>
</feature>
<keyword evidence="8" id="KW-0677">Repeat</keyword>
<evidence type="ECO:0000256" key="18">
    <source>
        <dbReference type="SAM" id="MobiDB-lite"/>
    </source>
</evidence>
<dbReference type="InterPro" id="IPR056245">
    <property type="entry name" value="KH_DEAH11/12"/>
</dbReference>
<dbReference type="CDD" id="cd17917">
    <property type="entry name" value="DEXHc_RHA-like"/>
    <property type="match status" value="1"/>
</dbReference>
<sequence length="1748" mass="197466">MRRGVSPITFRHEPTTSSRRGVVPANCPSVRPPYQGRERYFPPKFRQDRIISMVYSFQYGRSNFVVELRSGRRAITKSDVEVLLAGCASTPERCEVFPTVLVAARLYFQQWSDALEALTFFWERRLDGAHLLDPVVIPNVFVNEQRDRIKALFATRVQSLMNGEAVRRLQKKLEVTLDGIAKISNKLRKPQKPGTFKMLDAERKGLYAERKLISKRISEFKSAMRCILDHLEGKQSQECCDYGVEVFKFSGSFDWSRIHQLIKRELRRLEDGLPIYASRQEILREILSQQVIVLIGETGSGKSTQLVQFLADSGIAADRSIICTQPRKIAAISLAHRIREESNGCYEDNSVICYPTYSSMQGFSSKVIFMTDHCLLQHYMNDKNLDNISCIILDEAHERSLNTDLLLALVKKLLEQRFDLRLIIMSATADASKLSDYFFGCRTFHVVGRKFPVDIQYAPVACTAASAVLKSNSGSHASYVSDVVKMAMEIHAREEEGAILAFLTSQMEVEWACENFQVPNAVALALHGKLSYEEQGHIFQNYAGKRKVIFATNLAETSLTIPGVKYVIDSGMVKESRFEPATGMNVLRVCRVSQSSADQRAGRAGRTELGKCYRLYSESDFESFSSHQEPEIHRVHLGVAVLRILALGIKNVQEFDFVDAPSPKAIDMAIQNLIQLGAITLKNDVFEFTDCGWKLVKLAIEPRLGKIILDCCYYGLSKEGVILSAVMANSSSIFCRVGGDEDKLKSDSLKVQFCHRGGDLFTLLSVYKEWEEVPHENRNKWCWSNSINAKSMRRCKETVQELENCLKSELRIIVPSYWLWNPHVPTEHEKKLKMAIFSALADNVAMYSGYDRLGYEVALTGQYVPLHPSCSLLVYGQKPSWVVFSEILSISNQYLVCVTAIDDECLSLSCPLFDVSQMKSWKLQMRLMTGFGNILLRRFCGKSNTNLHRLVSRIRTYCKDERISIEVDVDKREIQLFASLGDMDMTYGLVNDALELEKKWLRDECMEKCLYHGGSGVSPSFALFGSGAMIRHLELEKRYLTVDVYHSDSSSINDKELLMFFEEHVSGISGYLKYPAFGQDGEDTEKWGRIGFLTPEAAEKAVAELNDVEYCGSLLKVSPSRTSFATDHRMFSFPAVRAKISWPRRYSKGFAIVRCARQDANFIVNECSNLLIGGRFVRCENSRKYMDSVVIHGLHKEVSESEILDVLRNATHRRILDVFLVRGDAVNNLSSAACEEALLKEIASFMPSNIPLSNCCRVQVFPPEPKDYLMKAVITFDGRLHLEAAKALQHIQGKALNGCFSWQKIQCQQMFHSSVSCPAAVYFVIKTELDSLLKRFEQRNGVYCNLERNENGSYRVKISANATKTVAELRKPLEQLMKGKTINDASLTQSVLQLLFSRDGIMLIKSLQQETGTHILYDRQNMNVRIFGPEDKIAVAERRLVQSLLTLHENKQLEIHLRSGDLPHDLMKEVVGKFGSDLHGLKEKVPGVELTLNTRRHVIYVRGKKELKKKVEEIIYETASTLRRSGLGIRPSGEDTCSICLCEVEDCFQLEACAHGFCRLCLVDQCESAIKSHDGFPLCCAYEGCQTPILLADLRCLLSSDKLEELFRASLGAFVASSGGTYRFCPSPDCPAVYKVADPGTAGGPFSCGACYVETCTRCHLEYHPYVSCERYKMFKEDPDSSLKEWCKGKEHVKHCPVCGYTIEKVDGCNHIECKCGRHICWVCLESFHSSDDCYGHLRSVHLAIYEA</sequence>
<evidence type="ECO:0000256" key="1">
    <source>
        <dbReference type="ARBA" id="ARBA00004229"/>
    </source>
</evidence>
<dbReference type="GO" id="GO:0003676">
    <property type="term" value="F:nucleic acid binding"/>
    <property type="evidence" value="ECO:0007669"/>
    <property type="project" value="InterPro"/>
</dbReference>
<dbReference type="InterPro" id="IPR011545">
    <property type="entry name" value="DEAD/DEAH_box_helicase_dom"/>
</dbReference>
<gene>
    <name evidence="22" type="ORF">HUJ06_015346</name>
</gene>
<dbReference type="Pfam" id="PF24641">
    <property type="entry name" value="KH_DEAH11_2nd"/>
    <property type="match status" value="1"/>
</dbReference>
<accession>A0A822Z8X5</accession>
<evidence type="ECO:0000256" key="15">
    <source>
        <dbReference type="ARBA" id="ARBA00022840"/>
    </source>
</evidence>
<dbReference type="SUPFAM" id="SSF52540">
    <property type="entry name" value="P-loop containing nucleoside triphosphate hydrolases"/>
    <property type="match status" value="1"/>
</dbReference>
<dbReference type="Pfam" id="PF00270">
    <property type="entry name" value="DEAD"/>
    <property type="match status" value="1"/>
</dbReference>
<dbReference type="Proteomes" id="UP000607653">
    <property type="component" value="Unassembled WGS sequence"/>
</dbReference>
<keyword evidence="10" id="KW-0863">Zinc-finger</keyword>
<evidence type="ECO:0000256" key="8">
    <source>
        <dbReference type="ARBA" id="ARBA00022737"/>
    </source>
</evidence>
<keyword evidence="4" id="KW-0150">Chloroplast</keyword>
<dbReference type="PROSITE" id="PS00028">
    <property type="entry name" value="ZINC_FINGER_C2H2_1"/>
    <property type="match status" value="1"/>
</dbReference>
<dbReference type="InterPro" id="IPR002867">
    <property type="entry name" value="IBR_dom"/>
</dbReference>
<dbReference type="GO" id="GO:0016787">
    <property type="term" value="F:hydrolase activity"/>
    <property type="evidence" value="ECO:0007669"/>
    <property type="project" value="UniProtKB-KW"/>
</dbReference>
<evidence type="ECO:0000259" key="19">
    <source>
        <dbReference type="PROSITE" id="PS51192"/>
    </source>
</evidence>
<evidence type="ECO:0000256" key="14">
    <source>
        <dbReference type="ARBA" id="ARBA00022833"/>
    </source>
</evidence>
<evidence type="ECO:0000256" key="12">
    <source>
        <dbReference type="ARBA" id="ARBA00022801"/>
    </source>
</evidence>
<dbReference type="InterPro" id="IPR011709">
    <property type="entry name" value="DEAD-box_helicase_OB_fold"/>
</dbReference>